<reference evidence="3 4" key="1">
    <citation type="submission" date="2015-11" db="EMBL/GenBank/DDBJ databases">
        <title>Solirubrum puertoriconensis gen. nov. an environmental bacteria isolated in Puerto Rico.</title>
        <authorList>
            <person name="Cuebas-Irizarry M.F."/>
            <person name="Montalvo-Rodriguez R."/>
        </authorList>
    </citation>
    <scope>NUCLEOTIDE SEQUENCE [LARGE SCALE GENOMIC DNA]</scope>
    <source>
        <strain evidence="3 4">MC1A</strain>
    </source>
</reference>
<sequence length="245" mass="25722">MVQAGHQVVAVWSRTLSTAQQLADKVAATALHGDKPDFAAVQADLYLLAVPDDAVPTVLQASKWPSGALVAHTSGALPLGVFAGYPQIKGGVFYPLQTFSPGRALTWDAVPLCLEAADAAGFAVLEAVARSLSQRVLRVPSAARQQLHVAAVFACNFTNHLLGIADALLAGADLPADILAPLVRETIDKAQSNPPFAVQTGPAIRRDASTIEAHTQALATHPTWQLLYQQLTASIQQAAETGRQA</sequence>
<dbReference type="InterPro" id="IPR036291">
    <property type="entry name" value="NAD(P)-bd_dom_sf"/>
</dbReference>
<dbReference type="SUPFAM" id="SSF48179">
    <property type="entry name" value="6-phosphogluconate dehydrogenase C-terminal domain-like"/>
    <property type="match status" value="1"/>
</dbReference>
<dbReference type="InterPro" id="IPR019665">
    <property type="entry name" value="OxRdtase/DH_put_Rossmann_dom"/>
</dbReference>
<feature type="domain" description="Putative oxidoreductase/dehydrogenase Rossmann-like" evidence="1">
    <location>
        <begin position="3"/>
        <end position="83"/>
    </location>
</feature>
<evidence type="ECO:0000313" key="4">
    <source>
        <dbReference type="Proteomes" id="UP000054223"/>
    </source>
</evidence>
<evidence type="ECO:0000259" key="2">
    <source>
        <dbReference type="Pfam" id="PF10728"/>
    </source>
</evidence>
<comment type="caution">
    <text evidence="3">The sequence shown here is derived from an EMBL/GenBank/DDBJ whole genome shotgun (WGS) entry which is preliminary data.</text>
</comment>
<gene>
    <name evidence="3" type="ORF">ASU33_16150</name>
</gene>
<protein>
    <recommendedName>
        <fullName evidence="5">DUF2520 domain-containing protein</fullName>
    </recommendedName>
</protein>
<dbReference type="AlphaFoldDB" id="A0A9X0HNF6"/>
<name>A0A9X0HNF6_SOLP1</name>
<keyword evidence="4" id="KW-1185">Reference proteome</keyword>
<dbReference type="PANTHER" id="PTHR40459:SF1">
    <property type="entry name" value="CONSERVED HYPOTHETICAL ALANINE AND LEUCINE RICH PROTEIN"/>
    <property type="match status" value="1"/>
</dbReference>
<dbReference type="InterPro" id="IPR018931">
    <property type="entry name" value="DUF2520"/>
</dbReference>
<dbReference type="Pfam" id="PF10727">
    <property type="entry name" value="Rossmann-like"/>
    <property type="match status" value="1"/>
</dbReference>
<feature type="domain" description="DUF2520" evidence="2">
    <location>
        <begin position="110"/>
        <end position="234"/>
    </location>
</feature>
<dbReference type="Pfam" id="PF10728">
    <property type="entry name" value="DUF2520"/>
    <property type="match status" value="1"/>
</dbReference>
<evidence type="ECO:0000259" key="1">
    <source>
        <dbReference type="Pfam" id="PF10727"/>
    </source>
</evidence>
<evidence type="ECO:0000313" key="3">
    <source>
        <dbReference type="EMBL" id="KUG09272.1"/>
    </source>
</evidence>
<dbReference type="Proteomes" id="UP000054223">
    <property type="component" value="Unassembled WGS sequence"/>
</dbReference>
<dbReference type="Gene3D" id="1.10.1040.20">
    <property type="entry name" value="ProC-like, C-terminal domain"/>
    <property type="match status" value="1"/>
</dbReference>
<dbReference type="Gene3D" id="3.40.50.720">
    <property type="entry name" value="NAD(P)-binding Rossmann-like Domain"/>
    <property type="match status" value="1"/>
</dbReference>
<dbReference type="PANTHER" id="PTHR40459">
    <property type="entry name" value="CONSERVED HYPOTHETICAL ALANINE AND LEUCINE RICH PROTEIN"/>
    <property type="match status" value="1"/>
</dbReference>
<dbReference type="InterPro" id="IPR037108">
    <property type="entry name" value="TM1727-like_C_sf"/>
</dbReference>
<dbReference type="EMBL" id="LNAL01000003">
    <property type="protein sequence ID" value="KUG09272.1"/>
    <property type="molecule type" value="Genomic_DNA"/>
</dbReference>
<proteinExistence type="predicted"/>
<dbReference type="InterPro" id="IPR008927">
    <property type="entry name" value="6-PGluconate_DH-like_C_sf"/>
</dbReference>
<evidence type="ECO:0008006" key="5">
    <source>
        <dbReference type="Google" id="ProtNLM"/>
    </source>
</evidence>
<dbReference type="SUPFAM" id="SSF51735">
    <property type="entry name" value="NAD(P)-binding Rossmann-fold domains"/>
    <property type="match status" value="1"/>
</dbReference>
<accession>A0A9X0HNF6</accession>
<organism evidence="3 4">
    <name type="scientific">Solirubrum puertoriconensis</name>
    <dbReference type="NCBI Taxonomy" id="1751427"/>
    <lineage>
        <taxon>Bacteria</taxon>
        <taxon>Pseudomonadati</taxon>
        <taxon>Bacteroidota</taxon>
        <taxon>Cytophagia</taxon>
        <taxon>Cytophagales</taxon>
    </lineage>
</organism>